<dbReference type="EMBL" id="BMAU01021123">
    <property type="protein sequence ID" value="GFX91236.1"/>
    <property type="molecule type" value="Genomic_DNA"/>
</dbReference>
<feature type="compositionally biased region" description="Polar residues" evidence="1">
    <location>
        <begin position="120"/>
        <end position="129"/>
    </location>
</feature>
<proteinExistence type="predicted"/>
<feature type="domain" description="Pre-C2HC" evidence="2">
    <location>
        <begin position="14"/>
        <end position="50"/>
    </location>
</feature>
<feature type="compositionally biased region" description="Low complexity" evidence="1">
    <location>
        <begin position="101"/>
        <end position="114"/>
    </location>
</feature>
<sequence>MVLKGLSSTTDIDDIKSDLANQGLPVMKVAQMTQRKCKFPLPMYLVEVRKYVPDSWDIRDISACCYISITWYSFRRRPGPSQCYNCNYFHHSLLNCEIKTRPTSNSTKTTPNNSYANVAKTDQQMAAQKSESEPATPGLKIKTPPLARTSS</sequence>
<dbReference type="Proteomes" id="UP000887159">
    <property type="component" value="Unassembled WGS sequence"/>
</dbReference>
<organism evidence="3 4">
    <name type="scientific">Trichonephila clavipes</name>
    <name type="common">Golden silk orbweaver</name>
    <name type="synonym">Nephila clavipes</name>
    <dbReference type="NCBI Taxonomy" id="2585209"/>
    <lineage>
        <taxon>Eukaryota</taxon>
        <taxon>Metazoa</taxon>
        <taxon>Ecdysozoa</taxon>
        <taxon>Arthropoda</taxon>
        <taxon>Chelicerata</taxon>
        <taxon>Arachnida</taxon>
        <taxon>Araneae</taxon>
        <taxon>Araneomorphae</taxon>
        <taxon>Entelegynae</taxon>
        <taxon>Araneoidea</taxon>
        <taxon>Nephilidae</taxon>
        <taxon>Trichonephila</taxon>
    </lineage>
</organism>
<evidence type="ECO:0000313" key="3">
    <source>
        <dbReference type="EMBL" id="GFX91236.1"/>
    </source>
</evidence>
<protein>
    <recommendedName>
        <fullName evidence="2">Pre-C2HC domain-containing protein</fullName>
    </recommendedName>
</protein>
<reference evidence="3" key="1">
    <citation type="submission" date="2020-08" db="EMBL/GenBank/DDBJ databases">
        <title>Multicomponent nature underlies the extraordinary mechanical properties of spider dragline silk.</title>
        <authorList>
            <person name="Kono N."/>
            <person name="Nakamura H."/>
            <person name="Mori M."/>
            <person name="Yoshida Y."/>
            <person name="Ohtoshi R."/>
            <person name="Malay A.D."/>
            <person name="Moran D.A.P."/>
            <person name="Tomita M."/>
            <person name="Numata K."/>
            <person name="Arakawa K."/>
        </authorList>
    </citation>
    <scope>NUCLEOTIDE SEQUENCE</scope>
</reference>
<accession>A0A8X6RGJ4</accession>
<dbReference type="InterPro" id="IPR006579">
    <property type="entry name" value="Pre_C2HC_dom"/>
</dbReference>
<evidence type="ECO:0000256" key="1">
    <source>
        <dbReference type="SAM" id="MobiDB-lite"/>
    </source>
</evidence>
<dbReference type="Pfam" id="PF07530">
    <property type="entry name" value="PRE_C2HC"/>
    <property type="match status" value="1"/>
</dbReference>
<evidence type="ECO:0000259" key="2">
    <source>
        <dbReference type="Pfam" id="PF07530"/>
    </source>
</evidence>
<keyword evidence="4" id="KW-1185">Reference proteome</keyword>
<dbReference type="AlphaFoldDB" id="A0A8X6RGJ4"/>
<gene>
    <name evidence="3" type="ORF">TNCV_1246511</name>
</gene>
<name>A0A8X6RGJ4_TRICX</name>
<feature type="region of interest" description="Disordered" evidence="1">
    <location>
        <begin position="100"/>
        <end position="151"/>
    </location>
</feature>
<comment type="caution">
    <text evidence="3">The sequence shown here is derived from an EMBL/GenBank/DDBJ whole genome shotgun (WGS) entry which is preliminary data.</text>
</comment>
<evidence type="ECO:0000313" key="4">
    <source>
        <dbReference type="Proteomes" id="UP000887159"/>
    </source>
</evidence>